<dbReference type="FunFam" id="3.30.70.270:FF:000001">
    <property type="entry name" value="Diguanylate cyclase domain protein"/>
    <property type="match status" value="1"/>
</dbReference>
<comment type="caution">
    <text evidence="7">The sequence shown here is derived from an EMBL/GenBank/DDBJ whole genome shotgun (WGS) entry which is preliminary data.</text>
</comment>
<dbReference type="InterPro" id="IPR011006">
    <property type="entry name" value="CheY-like_superfamily"/>
</dbReference>
<dbReference type="PANTHER" id="PTHR45138:SF9">
    <property type="entry name" value="DIGUANYLATE CYCLASE DGCM-RELATED"/>
    <property type="match status" value="1"/>
</dbReference>
<dbReference type="GO" id="GO:0043709">
    <property type="term" value="P:cell adhesion involved in single-species biofilm formation"/>
    <property type="evidence" value="ECO:0007669"/>
    <property type="project" value="TreeGrafter"/>
</dbReference>
<organism evidence="7 8">
    <name type="scientific">Alteromonas sediminis</name>
    <dbReference type="NCBI Taxonomy" id="2259342"/>
    <lineage>
        <taxon>Bacteria</taxon>
        <taxon>Pseudomonadati</taxon>
        <taxon>Pseudomonadota</taxon>
        <taxon>Gammaproteobacteria</taxon>
        <taxon>Alteromonadales</taxon>
        <taxon>Alteromonadaceae</taxon>
        <taxon>Alteromonas/Salinimonas group</taxon>
        <taxon>Alteromonas</taxon>
    </lineage>
</organism>
<dbReference type="GO" id="GO:0052621">
    <property type="term" value="F:diguanylate cyclase activity"/>
    <property type="evidence" value="ECO:0007669"/>
    <property type="project" value="UniProtKB-EC"/>
</dbReference>
<reference evidence="7 8" key="1">
    <citation type="submission" date="2018-11" db="EMBL/GenBank/DDBJ databases">
        <authorList>
            <person name="Ye M.-Q."/>
            <person name="Du Z.-J."/>
        </authorList>
    </citation>
    <scope>NUCLEOTIDE SEQUENCE [LARGE SCALE GENOMIC DNA]</scope>
    <source>
        <strain evidence="7 8">U0105</strain>
    </source>
</reference>
<dbReference type="PROSITE" id="PS50110">
    <property type="entry name" value="RESPONSE_REGULATORY"/>
    <property type="match status" value="1"/>
</dbReference>
<dbReference type="InterPro" id="IPR029787">
    <property type="entry name" value="Nucleotide_cyclase"/>
</dbReference>
<dbReference type="RefSeq" id="WP_124028906.1">
    <property type="nucleotide sequence ID" value="NZ_JBHRSN010000014.1"/>
</dbReference>
<comment type="catalytic activity">
    <reaction evidence="3">
        <text>2 GTP = 3',3'-c-di-GMP + 2 diphosphate</text>
        <dbReference type="Rhea" id="RHEA:24898"/>
        <dbReference type="ChEBI" id="CHEBI:33019"/>
        <dbReference type="ChEBI" id="CHEBI:37565"/>
        <dbReference type="ChEBI" id="CHEBI:58805"/>
        <dbReference type="EC" id="2.7.7.65"/>
    </reaction>
</comment>
<dbReference type="EC" id="2.7.7.65" evidence="2"/>
<dbReference type="GO" id="GO:0005886">
    <property type="term" value="C:plasma membrane"/>
    <property type="evidence" value="ECO:0007669"/>
    <property type="project" value="TreeGrafter"/>
</dbReference>
<evidence type="ECO:0000256" key="1">
    <source>
        <dbReference type="ARBA" id="ARBA00001946"/>
    </source>
</evidence>
<feature type="domain" description="Response regulatory" evidence="5">
    <location>
        <begin position="127"/>
        <end position="243"/>
    </location>
</feature>
<comment type="cofactor">
    <cofactor evidence="1">
        <name>Mg(2+)</name>
        <dbReference type="ChEBI" id="CHEBI:18420"/>
    </cofactor>
</comment>
<feature type="domain" description="GGDEF" evidence="6">
    <location>
        <begin position="283"/>
        <end position="413"/>
    </location>
</feature>
<accession>A0A3N5Y566</accession>
<dbReference type="Pfam" id="PF00990">
    <property type="entry name" value="GGDEF"/>
    <property type="match status" value="1"/>
</dbReference>
<dbReference type="GO" id="GO:0000160">
    <property type="term" value="P:phosphorelay signal transduction system"/>
    <property type="evidence" value="ECO:0007669"/>
    <property type="project" value="InterPro"/>
</dbReference>
<dbReference type="Proteomes" id="UP000275281">
    <property type="component" value="Unassembled WGS sequence"/>
</dbReference>
<evidence type="ECO:0000256" key="2">
    <source>
        <dbReference type="ARBA" id="ARBA00012528"/>
    </source>
</evidence>
<dbReference type="EMBL" id="RPOK01000005">
    <property type="protein sequence ID" value="RPJ65359.1"/>
    <property type="molecule type" value="Genomic_DNA"/>
</dbReference>
<protein>
    <recommendedName>
        <fullName evidence="2">diguanylate cyclase</fullName>
        <ecNumber evidence="2">2.7.7.65</ecNumber>
    </recommendedName>
</protein>
<dbReference type="PROSITE" id="PS50887">
    <property type="entry name" value="GGDEF"/>
    <property type="match status" value="1"/>
</dbReference>
<gene>
    <name evidence="7" type="ORF">DRW07_15765</name>
</gene>
<feature type="modified residue" description="4-aspartylphosphate" evidence="4">
    <location>
        <position position="177"/>
    </location>
</feature>
<dbReference type="InterPro" id="IPR000160">
    <property type="entry name" value="GGDEF_dom"/>
</dbReference>
<dbReference type="AlphaFoldDB" id="A0A3N5Y566"/>
<name>A0A3N5Y566_9ALTE</name>
<evidence type="ECO:0000256" key="3">
    <source>
        <dbReference type="ARBA" id="ARBA00034247"/>
    </source>
</evidence>
<dbReference type="SUPFAM" id="SSF52172">
    <property type="entry name" value="CheY-like"/>
    <property type="match status" value="1"/>
</dbReference>
<dbReference type="SUPFAM" id="SSF55073">
    <property type="entry name" value="Nucleotide cyclase"/>
    <property type="match status" value="1"/>
</dbReference>
<dbReference type="GO" id="GO:1902201">
    <property type="term" value="P:negative regulation of bacterial-type flagellum-dependent cell motility"/>
    <property type="evidence" value="ECO:0007669"/>
    <property type="project" value="TreeGrafter"/>
</dbReference>
<keyword evidence="8" id="KW-1185">Reference proteome</keyword>
<dbReference type="SMART" id="SM00267">
    <property type="entry name" value="GGDEF"/>
    <property type="match status" value="1"/>
</dbReference>
<dbReference type="CDD" id="cd01949">
    <property type="entry name" value="GGDEF"/>
    <property type="match status" value="1"/>
</dbReference>
<evidence type="ECO:0000313" key="8">
    <source>
        <dbReference type="Proteomes" id="UP000275281"/>
    </source>
</evidence>
<dbReference type="InterPro" id="IPR050469">
    <property type="entry name" value="Diguanylate_Cyclase"/>
</dbReference>
<evidence type="ECO:0000256" key="4">
    <source>
        <dbReference type="PROSITE-ProRule" id="PRU00169"/>
    </source>
</evidence>
<proteinExistence type="predicted"/>
<evidence type="ECO:0000259" key="5">
    <source>
        <dbReference type="PROSITE" id="PS50110"/>
    </source>
</evidence>
<dbReference type="NCBIfam" id="TIGR00254">
    <property type="entry name" value="GGDEF"/>
    <property type="match status" value="1"/>
</dbReference>
<dbReference type="InterPro" id="IPR001789">
    <property type="entry name" value="Sig_transdc_resp-reg_receiver"/>
</dbReference>
<evidence type="ECO:0000313" key="7">
    <source>
        <dbReference type="EMBL" id="RPJ65359.1"/>
    </source>
</evidence>
<evidence type="ECO:0000259" key="6">
    <source>
        <dbReference type="PROSITE" id="PS50887"/>
    </source>
</evidence>
<dbReference type="Gene3D" id="3.30.70.270">
    <property type="match status" value="1"/>
</dbReference>
<sequence length="414" mass="46646">MQHQVLIVESNTQLARLLHKQVIQAGLEPLMADSMYAAKKRFSDSLPESLLCALVGYAHPDAECAEAIAFTTGVAVPTIAISEKMDGAIHKHVMHYDIVDYVGLENAQTIDYLYRLLLRLNKNKRIGVLVLSEIRRTRQECKNWLQRHSFRLYEAITPDQAHALLLANNDIQIVMVDTNYEDTCSRFIADLRKVYTKDDLAIVGMSHKPSNFVAAHFIKCGATDFFTLPFNHEEFLCRVMQMLESIEHVALIRKTANTDYLTGLPNRRHFFFSVNKRQPAHISTQALAIIDLDHFKHINDTYGHDAGDAVLKNVARLLATEFEHADIARFGGEEFCVYLPDIAVDDAIATMQSLCQKVAALHIDFNNTVLRVTTSIGLTVAYNSNIEAMLSKADAMLYEAKNGGRNQVRYNAEC</sequence>
<dbReference type="InterPro" id="IPR043128">
    <property type="entry name" value="Rev_trsase/Diguanyl_cyclase"/>
</dbReference>
<dbReference type="Gene3D" id="3.40.50.2300">
    <property type="match status" value="1"/>
</dbReference>
<dbReference type="OrthoDB" id="9812260at2"/>
<dbReference type="PANTHER" id="PTHR45138">
    <property type="entry name" value="REGULATORY COMPONENTS OF SENSORY TRANSDUCTION SYSTEM"/>
    <property type="match status" value="1"/>
</dbReference>
<keyword evidence="4" id="KW-0597">Phosphoprotein</keyword>